<organism evidence="1 2">
    <name type="scientific">Elysia marginata</name>
    <dbReference type="NCBI Taxonomy" id="1093978"/>
    <lineage>
        <taxon>Eukaryota</taxon>
        <taxon>Metazoa</taxon>
        <taxon>Spiralia</taxon>
        <taxon>Lophotrochozoa</taxon>
        <taxon>Mollusca</taxon>
        <taxon>Gastropoda</taxon>
        <taxon>Heterobranchia</taxon>
        <taxon>Euthyneura</taxon>
        <taxon>Panpulmonata</taxon>
        <taxon>Sacoglossa</taxon>
        <taxon>Placobranchoidea</taxon>
        <taxon>Plakobranchidae</taxon>
        <taxon>Elysia</taxon>
    </lineage>
</organism>
<sequence length="150" mass="17324">MKPISVSLYELIKFYMLRAADYRRALYFQEASPNPTEWKNAARRMTQLNDEVLLGQHMLNQQMKWLEQATPNGSGKRVRYERLLGDIRDFVNNLDALIPKVKHALGDLLKVAYVGVRKDIESTMEKVKDTETLAKKIRLVFVSLEKAIGL</sequence>
<dbReference type="AlphaFoldDB" id="A0AAV4GR94"/>
<name>A0AAV4GR94_9GAST</name>
<comment type="caution">
    <text evidence="1">The sequence shown here is derived from an EMBL/GenBank/DDBJ whole genome shotgun (WGS) entry which is preliminary data.</text>
</comment>
<gene>
    <name evidence="1" type="ORF">ElyMa_002496800</name>
</gene>
<proteinExistence type="predicted"/>
<accession>A0AAV4GR94</accession>
<evidence type="ECO:0000313" key="2">
    <source>
        <dbReference type="Proteomes" id="UP000762676"/>
    </source>
</evidence>
<dbReference type="EMBL" id="BMAT01005104">
    <property type="protein sequence ID" value="GFR87586.1"/>
    <property type="molecule type" value="Genomic_DNA"/>
</dbReference>
<keyword evidence="2" id="KW-1185">Reference proteome</keyword>
<reference evidence="1 2" key="1">
    <citation type="journal article" date="2021" name="Elife">
        <title>Chloroplast acquisition without the gene transfer in kleptoplastic sea slugs, Plakobranchus ocellatus.</title>
        <authorList>
            <person name="Maeda T."/>
            <person name="Takahashi S."/>
            <person name="Yoshida T."/>
            <person name="Shimamura S."/>
            <person name="Takaki Y."/>
            <person name="Nagai Y."/>
            <person name="Toyoda A."/>
            <person name="Suzuki Y."/>
            <person name="Arimoto A."/>
            <person name="Ishii H."/>
            <person name="Satoh N."/>
            <person name="Nishiyama T."/>
            <person name="Hasebe M."/>
            <person name="Maruyama T."/>
            <person name="Minagawa J."/>
            <person name="Obokata J."/>
            <person name="Shigenobu S."/>
        </authorList>
    </citation>
    <scope>NUCLEOTIDE SEQUENCE [LARGE SCALE GENOMIC DNA]</scope>
</reference>
<dbReference type="Proteomes" id="UP000762676">
    <property type="component" value="Unassembled WGS sequence"/>
</dbReference>
<evidence type="ECO:0000313" key="1">
    <source>
        <dbReference type="EMBL" id="GFR87586.1"/>
    </source>
</evidence>
<protein>
    <submittedName>
        <fullName evidence="1">Uncharacterized protein</fullName>
    </submittedName>
</protein>